<keyword evidence="2" id="KW-0472">Membrane</keyword>
<dbReference type="AlphaFoldDB" id="A0A238U7F5"/>
<dbReference type="Proteomes" id="UP000215214">
    <property type="component" value="Chromosome TJEJU"/>
</dbReference>
<gene>
    <name evidence="3" type="ORF">TJEJU_1379</name>
</gene>
<proteinExistence type="predicted"/>
<dbReference type="OrthoDB" id="1200560at2"/>
<dbReference type="RefSeq" id="WP_095070620.1">
    <property type="nucleotide sequence ID" value="NZ_LT899436.1"/>
</dbReference>
<feature type="region of interest" description="Disordered" evidence="1">
    <location>
        <begin position="146"/>
        <end position="174"/>
    </location>
</feature>
<evidence type="ECO:0000256" key="2">
    <source>
        <dbReference type="SAM" id="Phobius"/>
    </source>
</evidence>
<feature type="transmembrane region" description="Helical" evidence="2">
    <location>
        <begin position="58"/>
        <end position="80"/>
    </location>
</feature>
<accession>A0A238U7F5</accession>
<dbReference type="KEGG" id="tje:TJEJU_1379"/>
<sequence>MLTLEIILFVAAILFGIVWYWKESKGNGIYRFFNKLMNSKELQMKATETKGFVYGQPFLLRLVFVAVLFIIGILIVRFLIPIDIATISAFASMIVGTLIGTYVAGGVFKSAEVIDEHSDSLEDLVQNTIEKGKDFIEDLKSDTKEGIKEEVKKEETPKEEKKSARERLKDKGYL</sequence>
<evidence type="ECO:0000313" key="4">
    <source>
        <dbReference type="Proteomes" id="UP000215214"/>
    </source>
</evidence>
<organism evidence="3 4">
    <name type="scientific">Tenacibaculum jejuense</name>
    <dbReference type="NCBI Taxonomy" id="584609"/>
    <lineage>
        <taxon>Bacteria</taxon>
        <taxon>Pseudomonadati</taxon>
        <taxon>Bacteroidota</taxon>
        <taxon>Flavobacteriia</taxon>
        <taxon>Flavobacteriales</taxon>
        <taxon>Flavobacteriaceae</taxon>
        <taxon>Tenacibaculum</taxon>
    </lineage>
</organism>
<protein>
    <submittedName>
        <fullName evidence="3">Uncharacterized protein</fullName>
    </submittedName>
</protein>
<name>A0A238U7F5_9FLAO</name>
<keyword evidence="2" id="KW-1133">Transmembrane helix</keyword>
<feature type="transmembrane region" description="Helical" evidence="2">
    <location>
        <begin position="86"/>
        <end position="108"/>
    </location>
</feature>
<reference evidence="3 4" key="1">
    <citation type="submission" date="2017-07" db="EMBL/GenBank/DDBJ databases">
        <authorList>
            <person name="Sun Z.S."/>
            <person name="Albrecht U."/>
            <person name="Echele G."/>
            <person name="Lee C.C."/>
        </authorList>
    </citation>
    <scope>NUCLEOTIDE SEQUENCE [LARGE SCALE GENOMIC DNA]</scope>
    <source>
        <strain evidence="4">type strain: KCTC 22618</strain>
    </source>
</reference>
<keyword evidence="4" id="KW-1185">Reference proteome</keyword>
<keyword evidence="2" id="KW-0812">Transmembrane</keyword>
<dbReference type="EMBL" id="LT899436">
    <property type="protein sequence ID" value="SNR15113.1"/>
    <property type="molecule type" value="Genomic_DNA"/>
</dbReference>
<feature type="transmembrane region" description="Helical" evidence="2">
    <location>
        <begin position="6"/>
        <end position="21"/>
    </location>
</feature>
<evidence type="ECO:0000313" key="3">
    <source>
        <dbReference type="EMBL" id="SNR15113.1"/>
    </source>
</evidence>
<evidence type="ECO:0000256" key="1">
    <source>
        <dbReference type="SAM" id="MobiDB-lite"/>
    </source>
</evidence>